<dbReference type="Gene3D" id="3.10.350.10">
    <property type="entry name" value="LysM domain"/>
    <property type="match status" value="2"/>
</dbReference>
<name>A0A0R2FJC2_9LACO</name>
<feature type="domain" description="LysM" evidence="8">
    <location>
        <begin position="19"/>
        <end position="62"/>
    </location>
</feature>
<evidence type="ECO:0000259" key="8">
    <source>
        <dbReference type="PROSITE" id="PS51782"/>
    </source>
</evidence>
<dbReference type="InterPro" id="IPR001387">
    <property type="entry name" value="Cro/C1-type_HTH"/>
</dbReference>
<keyword evidence="3" id="KW-0732">Signal</keyword>
<feature type="domain" description="HTH cro/C1-type" evidence="7">
    <location>
        <begin position="109"/>
        <end position="127"/>
    </location>
</feature>
<evidence type="ECO:0000256" key="6">
    <source>
        <dbReference type="ARBA" id="ARBA00022807"/>
    </source>
</evidence>
<comment type="caution">
    <text evidence="10">The sequence shown here is derived from an EMBL/GenBank/DDBJ whole genome shotgun (WGS) entry which is preliminary data.</text>
</comment>
<evidence type="ECO:0000259" key="9">
    <source>
        <dbReference type="PROSITE" id="PS51935"/>
    </source>
</evidence>
<dbReference type="InterPro" id="IPR052062">
    <property type="entry name" value="Murein_DD/LD_carboxypeptidase"/>
</dbReference>
<protein>
    <submittedName>
        <fullName evidence="10">Cell wall-associated hydrolase</fullName>
    </submittedName>
</protein>
<dbReference type="InterPro" id="IPR018392">
    <property type="entry name" value="LysM"/>
</dbReference>
<keyword evidence="2" id="KW-0645">Protease</keyword>
<sequence length="320" mass="32835">MIGAAGFMLAGPVQSASAKTVTVKSGDTVWQLATKYGVSMSQLEKSNHLKNGVIYAGQKLVLSSSKATTTNTTTTTTKTTTKKANAAAASVSSLSSTSTATASTYTVKSGDTLWKISKKYGVSLAQLKQWNGLKSDMIAVGQKLAVKKAAATSTAYSSATVTTTPKATKSATTTAKKATTKAATTSTTTKATTTKADAAATTSVASYAVSLVSKNIPYVWGGASLKGMDCSGLTQYVYAHTTGVSLPHNTVAQEKMVSKHSVGSAVPGDLLFWGASGATYHVGIYIGNNEYVNAPVPGENVQIATISKYFAPSFAGTVNG</sequence>
<accession>A0A0R2FJC2</accession>
<dbReference type="SMART" id="SM00257">
    <property type="entry name" value="LysM"/>
    <property type="match status" value="2"/>
</dbReference>
<dbReference type="CDD" id="cd00118">
    <property type="entry name" value="LysM"/>
    <property type="match status" value="2"/>
</dbReference>
<keyword evidence="6" id="KW-0788">Thiol protease</keyword>
<proteinExistence type="inferred from homology"/>
<evidence type="ECO:0000256" key="3">
    <source>
        <dbReference type="ARBA" id="ARBA00022729"/>
    </source>
</evidence>
<dbReference type="EMBL" id="AYZM01000036">
    <property type="protein sequence ID" value="KRN26341.1"/>
    <property type="molecule type" value="Genomic_DNA"/>
</dbReference>
<evidence type="ECO:0000256" key="5">
    <source>
        <dbReference type="ARBA" id="ARBA00022801"/>
    </source>
</evidence>
<keyword evidence="4" id="KW-0677">Repeat</keyword>
<dbReference type="GO" id="GO:0006508">
    <property type="term" value="P:proteolysis"/>
    <property type="evidence" value="ECO:0007669"/>
    <property type="project" value="UniProtKB-KW"/>
</dbReference>
<reference evidence="10 11" key="1">
    <citation type="journal article" date="2015" name="Genome Announc.">
        <title>Expanding the biotechnology potential of lactobacilli through comparative genomics of 213 strains and associated genera.</title>
        <authorList>
            <person name="Sun Z."/>
            <person name="Harris H.M."/>
            <person name="McCann A."/>
            <person name="Guo C."/>
            <person name="Argimon S."/>
            <person name="Zhang W."/>
            <person name="Yang X."/>
            <person name="Jeffery I.B."/>
            <person name="Cooney J.C."/>
            <person name="Kagawa T.F."/>
            <person name="Liu W."/>
            <person name="Song Y."/>
            <person name="Salvetti E."/>
            <person name="Wrobel A."/>
            <person name="Rasinkangas P."/>
            <person name="Parkhill J."/>
            <person name="Rea M.C."/>
            <person name="O'Sullivan O."/>
            <person name="Ritari J."/>
            <person name="Douillard F.P."/>
            <person name="Paul Ross R."/>
            <person name="Yang R."/>
            <person name="Briner A.E."/>
            <person name="Felis G.E."/>
            <person name="de Vos W.M."/>
            <person name="Barrangou R."/>
            <person name="Klaenhammer T.R."/>
            <person name="Caufield P.W."/>
            <person name="Cui Y."/>
            <person name="Zhang H."/>
            <person name="O'Toole P.W."/>
        </authorList>
    </citation>
    <scope>NUCLEOTIDE SEQUENCE [LARGE SCALE GENOMIC DNA]</scope>
    <source>
        <strain evidence="10 11">DSM 23365</strain>
    </source>
</reference>
<dbReference type="PANTHER" id="PTHR47360:SF1">
    <property type="entry name" value="ENDOPEPTIDASE NLPC-RELATED"/>
    <property type="match status" value="1"/>
</dbReference>
<dbReference type="InterPro" id="IPR036779">
    <property type="entry name" value="LysM_dom_sf"/>
</dbReference>
<dbReference type="PROSITE" id="PS51782">
    <property type="entry name" value="LYSM"/>
    <property type="match status" value="2"/>
</dbReference>
<evidence type="ECO:0000313" key="11">
    <source>
        <dbReference type="Proteomes" id="UP000051442"/>
    </source>
</evidence>
<feature type="domain" description="LysM" evidence="8">
    <location>
        <begin position="103"/>
        <end position="146"/>
    </location>
</feature>
<dbReference type="PROSITE" id="PS50943">
    <property type="entry name" value="HTH_CROC1"/>
    <property type="match status" value="1"/>
</dbReference>
<dbReference type="InterPro" id="IPR000064">
    <property type="entry name" value="NLP_P60_dom"/>
</dbReference>
<dbReference type="PANTHER" id="PTHR47360">
    <property type="entry name" value="MUREIN DD-ENDOPEPTIDASE MEPS/MUREIN LD-CARBOXYPEPTIDASE"/>
    <property type="match status" value="1"/>
</dbReference>
<evidence type="ECO:0000256" key="1">
    <source>
        <dbReference type="ARBA" id="ARBA00007074"/>
    </source>
</evidence>
<dbReference type="PATRIC" id="fig|1423804.4.peg.2435"/>
<organism evidence="10 11">
    <name type="scientific">Secundilactobacillus similis DSM 23365 = JCM 2765</name>
    <dbReference type="NCBI Taxonomy" id="1423804"/>
    <lineage>
        <taxon>Bacteria</taxon>
        <taxon>Bacillati</taxon>
        <taxon>Bacillota</taxon>
        <taxon>Bacilli</taxon>
        <taxon>Lactobacillales</taxon>
        <taxon>Lactobacillaceae</taxon>
        <taxon>Secundilactobacillus</taxon>
    </lineage>
</organism>
<dbReference type="SUPFAM" id="SSF54106">
    <property type="entry name" value="LysM domain"/>
    <property type="match status" value="2"/>
</dbReference>
<keyword evidence="5 10" id="KW-0378">Hydrolase</keyword>
<dbReference type="Proteomes" id="UP000051442">
    <property type="component" value="Unassembled WGS sequence"/>
</dbReference>
<dbReference type="SUPFAM" id="SSF54001">
    <property type="entry name" value="Cysteine proteinases"/>
    <property type="match status" value="1"/>
</dbReference>
<evidence type="ECO:0000256" key="2">
    <source>
        <dbReference type="ARBA" id="ARBA00022670"/>
    </source>
</evidence>
<dbReference type="Pfam" id="PF01476">
    <property type="entry name" value="LysM"/>
    <property type="match status" value="2"/>
</dbReference>
<comment type="similarity">
    <text evidence="1">Belongs to the peptidase C40 family.</text>
</comment>
<keyword evidence="11" id="KW-1185">Reference proteome</keyword>
<dbReference type="Gene3D" id="3.90.1720.10">
    <property type="entry name" value="endopeptidase domain like (from Nostoc punctiforme)"/>
    <property type="match status" value="1"/>
</dbReference>
<gene>
    <name evidence="10" type="ORF">FD14_GL002243</name>
</gene>
<feature type="domain" description="NlpC/P60" evidence="9">
    <location>
        <begin position="198"/>
        <end position="320"/>
    </location>
</feature>
<dbReference type="Pfam" id="PF00877">
    <property type="entry name" value="NLPC_P60"/>
    <property type="match status" value="1"/>
</dbReference>
<dbReference type="InterPro" id="IPR038765">
    <property type="entry name" value="Papain-like_cys_pep_sf"/>
</dbReference>
<dbReference type="AlphaFoldDB" id="A0A0R2FJC2"/>
<evidence type="ECO:0000313" key="10">
    <source>
        <dbReference type="EMBL" id="KRN26341.1"/>
    </source>
</evidence>
<dbReference type="STRING" id="1423804.FD14_GL002243"/>
<dbReference type="PROSITE" id="PS51935">
    <property type="entry name" value="NLPC_P60"/>
    <property type="match status" value="1"/>
</dbReference>
<dbReference type="GO" id="GO:0008234">
    <property type="term" value="F:cysteine-type peptidase activity"/>
    <property type="evidence" value="ECO:0007669"/>
    <property type="project" value="UniProtKB-KW"/>
</dbReference>
<evidence type="ECO:0000256" key="4">
    <source>
        <dbReference type="ARBA" id="ARBA00022737"/>
    </source>
</evidence>
<evidence type="ECO:0000259" key="7">
    <source>
        <dbReference type="PROSITE" id="PS50943"/>
    </source>
</evidence>